<comment type="caution">
    <text evidence="3">The sequence shown here is derived from an EMBL/GenBank/DDBJ whole genome shotgun (WGS) entry which is preliminary data.</text>
</comment>
<dbReference type="Proteomes" id="UP000033497">
    <property type="component" value="Unassembled WGS sequence"/>
</dbReference>
<dbReference type="SUPFAM" id="SSF47729">
    <property type="entry name" value="IHF-like DNA-binding proteins"/>
    <property type="match status" value="1"/>
</dbReference>
<feature type="domain" description="HU" evidence="2">
    <location>
        <begin position="4"/>
        <end position="122"/>
    </location>
</feature>
<dbReference type="Pfam" id="PF18291">
    <property type="entry name" value="HU-HIG"/>
    <property type="match status" value="1"/>
</dbReference>
<organism evidence="3 4">
    <name type="scientific">Aequorivita vladivostokensis</name>
    <dbReference type="NCBI Taxonomy" id="171194"/>
    <lineage>
        <taxon>Bacteria</taxon>
        <taxon>Pseudomonadati</taxon>
        <taxon>Bacteroidota</taxon>
        <taxon>Flavobacteriia</taxon>
        <taxon>Flavobacteriales</taxon>
        <taxon>Flavobacteriaceae</taxon>
        <taxon>Aequorivita</taxon>
    </lineage>
</organism>
<name>A0ABR5DJB6_9FLAO</name>
<dbReference type="RefSeq" id="WP_045079841.1">
    <property type="nucleotide sequence ID" value="NZ_JSVU01000003.1"/>
</dbReference>
<evidence type="ECO:0000259" key="2">
    <source>
        <dbReference type="Pfam" id="PF18291"/>
    </source>
</evidence>
<dbReference type="NCBIfam" id="TIGR01201">
    <property type="entry name" value="HU_rel"/>
    <property type="match status" value="1"/>
</dbReference>
<dbReference type="Gene3D" id="4.10.520.10">
    <property type="entry name" value="IHF-like DNA-binding proteins"/>
    <property type="match status" value="1"/>
</dbReference>
<proteinExistence type="predicted"/>
<gene>
    <name evidence="3" type="ORF">MB09_05225</name>
</gene>
<accession>A0ABR5DJB6</accession>
<keyword evidence="1" id="KW-0238">DNA-binding</keyword>
<evidence type="ECO:0000313" key="4">
    <source>
        <dbReference type="Proteomes" id="UP000033497"/>
    </source>
</evidence>
<dbReference type="InterPro" id="IPR005902">
    <property type="entry name" value="HU_DNA-bd_put"/>
</dbReference>
<reference evidence="3 4" key="1">
    <citation type="submission" date="2014-10" db="EMBL/GenBank/DDBJ databases">
        <title>Genome sequencing of Vitellibacter vladivostokensis KMM 3516.</title>
        <authorList>
            <person name="Thevarajoo S."/>
            <person name="Selvaratnam C."/>
            <person name="Goh K.M."/>
            <person name="Chong C.S."/>
        </authorList>
    </citation>
    <scope>NUCLEOTIDE SEQUENCE [LARGE SCALE GENOMIC DNA]</scope>
    <source>
        <strain evidence="3 4">KMM 3516</strain>
    </source>
</reference>
<sequence>MFPFKLTQKKDTLKTQEHFYYATAIKVGSLEEEALIASLSERSKLHPVDCERLLYHLADLMEETLMEGKTVSLPNLGIFRATISSKGVATPTDFKKEFIKGLKIAFLPHKRMKAKMKTTQFKQIRESGKSKL</sequence>
<protein>
    <recommendedName>
        <fullName evidence="2">HU domain-containing protein</fullName>
    </recommendedName>
</protein>
<evidence type="ECO:0000256" key="1">
    <source>
        <dbReference type="ARBA" id="ARBA00023125"/>
    </source>
</evidence>
<dbReference type="InterPro" id="IPR041607">
    <property type="entry name" value="HU-HIG"/>
</dbReference>
<dbReference type="EMBL" id="JSVU01000003">
    <property type="protein sequence ID" value="KJJ38849.1"/>
    <property type="molecule type" value="Genomic_DNA"/>
</dbReference>
<evidence type="ECO:0000313" key="3">
    <source>
        <dbReference type="EMBL" id="KJJ38849.1"/>
    </source>
</evidence>
<dbReference type="InterPro" id="IPR010992">
    <property type="entry name" value="IHF-like_DNA-bd_dom_sf"/>
</dbReference>
<keyword evidence="4" id="KW-1185">Reference proteome</keyword>